<dbReference type="Proteomes" id="UP000027195">
    <property type="component" value="Unassembled WGS sequence"/>
</dbReference>
<dbReference type="SUPFAM" id="SSF48371">
    <property type="entry name" value="ARM repeat"/>
    <property type="match status" value="1"/>
</dbReference>
<name>A0A067N3W4_BOTB1</name>
<reference evidence="8" key="1">
    <citation type="journal article" date="2014" name="Proc. Natl. Acad. Sci. U.S.A.">
        <title>Extensive sampling of basidiomycete genomes demonstrates inadequacy of the white-rot/brown-rot paradigm for wood decay fungi.</title>
        <authorList>
            <person name="Riley R."/>
            <person name="Salamov A.A."/>
            <person name="Brown D.W."/>
            <person name="Nagy L.G."/>
            <person name="Floudas D."/>
            <person name="Held B.W."/>
            <person name="Levasseur A."/>
            <person name="Lombard V."/>
            <person name="Morin E."/>
            <person name="Otillar R."/>
            <person name="Lindquist E.A."/>
            <person name="Sun H."/>
            <person name="LaButti K.M."/>
            <person name="Schmutz J."/>
            <person name="Jabbour D."/>
            <person name="Luo H."/>
            <person name="Baker S.E."/>
            <person name="Pisabarro A.G."/>
            <person name="Walton J.D."/>
            <person name="Blanchette R.A."/>
            <person name="Henrissat B."/>
            <person name="Martin F."/>
            <person name="Cullen D."/>
            <person name="Hibbett D.S."/>
            <person name="Grigoriev I.V."/>
        </authorList>
    </citation>
    <scope>NUCLEOTIDE SEQUENCE [LARGE SCALE GENOMIC DNA]</scope>
    <source>
        <strain evidence="8">FD-172 SS1</strain>
    </source>
</reference>
<dbReference type="InterPro" id="IPR012978">
    <property type="entry name" value="HEAT_RRP12"/>
</dbReference>
<feature type="region of interest" description="Disordered" evidence="4">
    <location>
        <begin position="1249"/>
        <end position="1268"/>
    </location>
</feature>
<feature type="compositionally biased region" description="Basic and acidic residues" evidence="4">
    <location>
        <begin position="1213"/>
        <end position="1239"/>
    </location>
</feature>
<comment type="similarity">
    <text evidence="2">Belongs to the RRP12 family.</text>
</comment>
<evidence type="ECO:0000256" key="1">
    <source>
        <dbReference type="ARBA" id="ARBA00004123"/>
    </source>
</evidence>
<feature type="compositionally biased region" description="Basic and acidic residues" evidence="4">
    <location>
        <begin position="1126"/>
        <end position="1139"/>
    </location>
</feature>
<keyword evidence="8" id="KW-1185">Reference proteome</keyword>
<evidence type="ECO:0000259" key="5">
    <source>
        <dbReference type="Pfam" id="PF08161"/>
    </source>
</evidence>
<keyword evidence="3" id="KW-0539">Nucleus</keyword>
<feature type="compositionally biased region" description="Acidic residues" evidence="4">
    <location>
        <begin position="1141"/>
        <end position="1157"/>
    </location>
</feature>
<dbReference type="STRING" id="930990.A0A067N3W4"/>
<dbReference type="Pfam" id="PF25772">
    <property type="entry name" value="HEAT_RRP12_N"/>
    <property type="match status" value="1"/>
</dbReference>
<organism evidence="7 8">
    <name type="scientific">Botryobasidium botryosum (strain FD-172 SS1)</name>
    <dbReference type="NCBI Taxonomy" id="930990"/>
    <lineage>
        <taxon>Eukaryota</taxon>
        <taxon>Fungi</taxon>
        <taxon>Dikarya</taxon>
        <taxon>Basidiomycota</taxon>
        <taxon>Agaricomycotina</taxon>
        <taxon>Agaricomycetes</taxon>
        <taxon>Cantharellales</taxon>
        <taxon>Botryobasidiaceae</taxon>
        <taxon>Botryobasidium</taxon>
    </lineage>
</organism>
<dbReference type="InterPro" id="IPR016024">
    <property type="entry name" value="ARM-type_fold"/>
</dbReference>
<dbReference type="GO" id="GO:0005634">
    <property type="term" value="C:nucleus"/>
    <property type="evidence" value="ECO:0007669"/>
    <property type="project" value="UniProtKB-SubCell"/>
</dbReference>
<proteinExistence type="inferred from homology"/>
<feature type="domain" description="RRP12 HEAT" evidence="5">
    <location>
        <begin position="350"/>
        <end position="658"/>
    </location>
</feature>
<dbReference type="FunCoup" id="A0A067N3W4">
    <property type="interactions" value="366"/>
</dbReference>
<sequence>MGPTPDLESELAKIRPHVNSRLAHQKTPAALLAALDATFSEQATDPSPVAYFAALTTTLEQALHKDSEQGRKLDLEEGALVPAILYLLAIVVPTVPTPILRANLSSLLPVLAPLFPVLSRQAPPLRSHTAIFAALIPSLEAQHLSTPQLRQAFASILELTLDPRPKVRKKAQEAVLSILSAPPRPLVQHPYVSQVADFVILALGAVDRGAGRGKGDKAAESIEVGIWCCAFVKSISAFWPATHLDKLLTAVLALPRISSPYLTSAAFTLIAVLLKAPAESFTPSPEHYPTILNALMASTPPTSTPELAQPWLEAVENTMVAFSRSDEEHCSKQLSTIWNACWAWLKIDDPGCRTAAAKALSAMARYCVSVDMIKDAAGKAQSEKRLGKTTLGGIIRLLAQSLDALLYVRAVPHLLQVLTALISRLRVRPFLEKGGPGSRPPTAAQILLQELVKQVGELRVAKKFEHRERADEVLGMAIEVMGPEAFLEILPLNLLPEDADKGGRGFLLSLIASHTTNTRLSHFTLRFIPLSEKFFELQTKAIENDKMIEAKVWESCIDQVWSCLKGYCDLCIDLREAFTIPFARLITQLLYTQPTLRTPILVGLRTLLRTNKSLSTSSAPPAELISSFGIDQEEARKNIDFLASLAGNLLAVLFNVFGNVGVDGRSLVGEVVSEWLGIAREKDIEGTYTKLTTHLIQSLASPVPPQASTLVTPVPHTMLDLLVILVPYLPPAQSAALFTLALGPELMESPDATVQKKSYRVLARLVESGKVAVGGTDKLIQRLSESAESVSPAAKRDRLHLLTCIVPALTPAELHFIPSILTEAVLATKEVGEKSRNEAFDLLVAMGKKMKEGGVIQRGLVDGMEEDGAGDVRASIEEYVTMVAAGLAGTTPHMISASITAISRIVFEFKDSLPESMHSDLITTIVVFLSSANREIVKSALGFAKLAIITLPVPTLRPHLSELVPALLGWSHDHKNHFKLKVRHIFERMIRRVGFEDVMKEAGENENRKVLLNIKKRKERAKKKRTGKGGEEGSDDEEAPAKPTAGDAFEDVLYGSESEIDSEEDEDGPQGGDSNTAHRSRKNKSTKTDTHLRIDDDEPMDLLHGTAAKVTSASTDRRRKPGQEASHFRTEEDTGKMIIDESSDEEEEEEEEEEEDVVGTAYQEQMTSADGFTRGPKGQVKFNKNTKKRRAEEDAMDIDVEESKPAPKQSKAKRQEVVKLGQEFKAKKAGGDVKRHGQHDPYAYMTLSQIGKGKKGGKGSRLSLTGKK</sequence>
<evidence type="ECO:0000313" key="8">
    <source>
        <dbReference type="Proteomes" id="UP000027195"/>
    </source>
</evidence>
<evidence type="ECO:0000256" key="3">
    <source>
        <dbReference type="ARBA" id="ARBA00023242"/>
    </source>
</evidence>
<dbReference type="AlphaFoldDB" id="A0A067N3W4"/>
<dbReference type="PANTHER" id="PTHR48287:SF1">
    <property type="entry name" value="ARM REPEAT SUPERFAMILY PROTEIN"/>
    <property type="match status" value="1"/>
</dbReference>
<evidence type="ECO:0000313" key="7">
    <source>
        <dbReference type="EMBL" id="KDQ21665.1"/>
    </source>
</evidence>
<evidence type="ECO:0000259" key="6">
    <source>
        <dbReference type="Pfam" id="PF25772"/>
    </source>
</evidence>
<dbReference type="InterPro" id="IPR057860">
    <property type="entry name" value="HEAT_RRP12_N"/>
</dbReference>
<comment type="subcellular location">
    <subcellularLocation>
        <location evidence="1">Nucleus</location>
    </subcellularLocation>
</comment>
<protein>
    <submittedName>
        <fullName evidence="7">Uncharacterized protein</fullName>
    </submittedName>
</protein>
<feature type="domain" description="RRP12 N-terminal HEAT" evidence="6">
    <location>
        <begin position="22"/>
        <end position="277"/>
    </location>
</feature>
<evidence type="ECO:0000256" key="4">
    <source>
        <dbReference type="SAM" id="MobiDB-lite"/>
    </source>
</evidence>
<dbReference type="PANTHER" id="PTHR48287">
    <property type="entry name" value="ARM REPEAT SUPERFAMILY PROTEIN"/>
    <property type="match status" value="1"/>
</dbReference>
<feature type="compositionally biased region" description="Acidic residues" evidence="4">
    <location>
        <begin position="1058"/>
        <end position="1068"/>
    </location>
</feature>
<dbReference type="Gene3D" id="1.25.10.10">
    <property type="entry name" value="Leucine-rich Repeat Variant"/>
    <property type="match status" value="2"/>
</dbReference>
<dbReference type="OrthoDB" id="2192888at2759"/>
<dbReference type="HOGENOM" id="CLU_003753_1_0_1"/>
<accession>A0A067N3W4</accession>
<dbReference type="InterPro" id="IPR011989">
    <property type="entry name" value="ARM-like"/>
</dbReference>
<feature type="region of interest" description="Disordered" evidence="4">
    <location>
        <begin position="1018"/>
        <end position="1242"/>
    </location>
</feature>
<dbReference type="InterPro" id="IPR052087">
    <property type="entry name" value="RRP12"/>
</dbReference>
<dbReference type="Pfam" id="PF08161">
    <property type="entry name" value="RRP12_HEAT"/>
    <property type="match status" value="1"/>
</dbReference>
<dbReference type="InParanoid" id="A0A067N3W4"/>
<gene>
    <name evidence="7" type="ORF">BOTBODRAFT_26095</name>
</gene>
<evidence type="ECO:0000256" key="2">
    <source>
        <dbReference type="ARBA" id="ARBA00007690"/>
    </source>
</evidence>
<dbReference type="EMBL" id="KL198016">
    <property type="protein sequence ID" value="KDQ21665.1"/>
    <property type="molecule type" value="Genomic_DNA"/>
</dbReference>
<feature type="compositionally biased region" description="Basic residues" evidence="4">
    <location>
        <begin position="1018"/>
        <end position="1027"/>
    </location>
</feature>